<evidence type="ECO:0000313" key="3">
    <source>
        <dbReference type="Proteomes" id="UP000297245"/>
    </source>
</evidence>
<proteinExistence type="predicted"/>
<dbReference type="AlphaFoldDB" id="A0A4S8M3X6"/>
<name>A0A4S8M3X6_DENBC</name>
<keyword evidence="1" id="KW-0472">Membrane</keyword>
<gene>
    <name evidence="2" type="ORF">K435DRAFT_858111</name>
</gene>
<keyword evidence="3" id="KW-1185">Reference proteome</keyword>
<reference evidence="2 3" key="1">
    <citation type="journal article" date="2019" name="Nat. Ecol. Evol.">
        <title>Megaphylogeny resolves global patterns of mushroom evolution.</title>
        <authorList>
            <person name="Varga T."/>
            <person name="Krizsan K."/>
            <person name="Foldi C."/>
            <person name="Dima B."/>
            <person name="Sanchez-Garcia M."/>
            <person name="Sanchez-Ramirez S."/>
            <person name="Szollosi G.J."/>
            <person name="Szarkandi J.G."/>
            <person name="Papp V."/>
            <person name="Albert L."/>
            <person name="Andreopoulos W."/>
            <person name="Angelini C."/>
            <person name="Antonin V."/>
            <person name="Barry K.W."/>
            <person name="Bougher N.L."/>
            <person name="Buchanan P."/>
            <person name="Buyck B."/>
            <person name="Bense V."/>
            <person name="Catcheside P."/>
            <person name="Chovatia M."/>
            <person name="Cooper J."/>
            <person name="Damon W."/>
            <person name="Desjardin D."/>
            <person name="Finy P."/>
            <person name="Geml J."/>
            <person name="Haridas S."/>
            <person name="Hughes K."/>
            <person name="Justo A."/>
            <person name="Karasinski D."/>
            <person name="Kautmanova I."/>
            <person name="Kiss B."/>
            <person name="Kocsube S."/>
            <person name="Kotiranta H."/>
            <person name="LaButti K.M."/>
            <person name="Lechner B.E."/>
            <person name="Liimatainen K."/>
            <person name="Lipzen A."/>
            <person name="Lukacs Z."/>
            <person name="Mihaltcheva S."/>
            <person name="Morgado L.N."/>
            <person name="Niskanen T."/>
            <person name="Noordeloos M.E."/>
            <person name="Ohm R.A."/>
            <person name="Ortiz-Santana B."/>
            <person name="Ovrebo C."/>
            <person name="Racz N."/>
            <person name="Riley R."/>
            <person name="Savchenko A."/>
            <person name="Shiryaev A."/>
            <person name="Soop K."/>
            <person name="Spirin V."/>
            <person name="Szebenyi C."/>
            <person name="Tomsovsky M."/>
            <person name="Tulloss R.E."/>
            <person name="Uehling J."/>
            <person name="Grigoriev I.V."/>
            <person name="Vagvolgyi C."/>
            <person name="Papp T."/>
            <person name="Martin F.M."/>
            <person name="Miettinen O."/>
            <person name="Hibbett D.S."/>
            <person name="Nagy L.G."/>
        </authorList>
    </citation>
    <scope>NUCLEOTIDE SEQUENCE [LARGE SCALE GENOMIC DNA]</scope>
    <source>
        <strain evidence="2 3">CBS 962.96</strain>
    </source>
</reference>
<sequence length="127" mass="14293">MLLGPRSAVIQMTRASLGLEFGKFSAPNYHNVGICCILQTGQFLIQLLFIPQAGLFGQFMFLTTFAVSWLYNAYLSSFDREKMQRRVILRPDVLNIDGERQRYVFGTRSYGGFCDVCSAAFQPAICA</sequence>
<protein>
    <submittedName>
        <fullName evidence="2">Uncharacterized protein</fullName>
    </submittedName>
</protein>
<accession>A0A4S8M3X6</accession>
<keyword evidence="1" id="KW-1133">Transmembrane helix</keyword>
<evidence type="ECO:0000313" key="2">
    <source>
        <dbReference type="EMBL" id="THU96847.1"/>
    </source>
</evidence>
<dbReference type="Proteomes" id="UP000297245">
    <property type="component" value="Unassembled WGS sequence"/>
</dbReference>
<evidence type="ECO:0000256" key="1">
    <source>
        <dbReference type="SAM" id="Phobius"/>
    </source>
</evidence>
<dbReference type="OrthoDB" id="2366471at2759"/>
<dbReference type="EMBL" id="ML179167">
    <property type="protein sequence ID" value="THU96847.1"/>
    <property type="molecule type" value="Genomic_DNA"/>
</dbReference>
<organism evidence="2 3">
    <name type="scientific">Dendrothele bispora (strain CBS 962.96)</name>
    <dbReference type="NCBI Taxonomy" id="1314807"/>
    <lineage>
        <taxon>Eukaryota</taxon>
        <taxon>Fungi</taxon>
        <taxon>Dikarya</taxon>
        <taxon>Basidiomycota</taxon>
        <taxon>Agaricomycotina</taxon>
        <taxon>Agaricomycetes</taxon>
        <taxon>Agaricomycetidae</taxon>
        <taxon>Agaricales</taxon>
        <taxon>Agaricales incertae sedis</taxon>
        <taxon>Dendrothele</taxon>
    </lineage>
</organism>
<keyword evidence="1" id="KW-0812">Transmembrane</keyword>
<feature type="transmembrane region" description="Helical" evidence="1">
    <location>
        <begin position="55"/>
        <end position="75"/>
    </location>
</feature>